<reference evidence="1" key="1">
    <citation type="submission" date="2011-04" db="EMBL/GenBank/DDBJ databases">
        <title>Evolution of plant cell wall degrading machinery underlies the functional diversity of forest fungi.</title>
        <authorList>
            <consortium name="US DOE Joint Genome Institute (JGI-PGF)"/>
            <person name="Eastwood D.C."/>
            <person name="Floudas D."/>
            <person name="Binder M."/>
            <person name="Majcherczyk A."/>
            <person name="Schneider P."/>
            <person name="Aerts A."/>
            <person name="Asiegbu F.O."/>
            <person name="Baker S.E."/>
            <person name="Barry K."/>
            <person name="Bendiksby M."/>
            <person name="Blumentritt M."/>
            <person name="Coutinho P.M."/>
            <person name="Cullen D."/>
            <person name="Cullen D."/>
            <person name="Gathman A."/>
            <person name="Goodell B."/>
            <person name="Henrissat B."/>
            <person name="Ihrmark K."/>
            <person name="Kauserud H."/>
            <person name="Kohler A."/>
            <person name="LaButti K."/>
            <person name="Lapidus A."/>
            <person name="Lavin J.L."/>
            <person name="Lee Y.-H."/>
            <person name="Lindquist E."/>
            <person name="Lilly W."/>
            <person name="Lucas S."/>
            <person name="Morin E."/>
            <person name="Murat C."/>
            <person name="Oguiza J.A."/>
            <person name="Park J."/>
            <person name="Pisabarro A.G."/>
            <person name="Riley R."/>
            <person name="Rosling A."/>
            <person name="Salamov A."/>
            <person name="Schmidt O."/>
            <person name="Schmutz J."/>
            <person name="Skrede I."/>
            <person name="Stenlid J."/>
            <person name="Wiebenga A."/>
            <person name="Xie X."/>
            <person name="Kues U."/>
            <person name="Hibbett D.S."/>
            <person name="Hoffmeister D."/>
            <person name="Hogberg N."/>
            <person name="Martin F."/>
            <person name="Grigoriev I.V."/>
            <person name="Watkinson S.C."/>
        </authorList>
    </citation>
    <scope>NUCLEOTIDE SEQUENCE</scope>
    <source>
        <strain evidence="1">S7.9</strain>
    </source>
</reference>
<dbReference type="KEGG" id="sla:SERLADRAFT_460958"/>
<dbReference type="GeneID" id="18818153"/>
<accession>F8NMY3</accession>
<organism>
    <name type="scientific">Serpula lacrymans var. lacrymans (strain S7.9)</name>
    <name type="common">Dry rot fungus</name>
    <dbReference type="NCBI Taxonomy" id="578457"/>
    <lineage>
        <taxon>Eukaryota</taxon>
        <taxon>Fungi</taxon>
        <taxon>Dikarya</taxon>
        <taxon>Basidiomycota</taxon>
        <taxon>Agaricomycotina</taxon>
        <taxon>Agaricomycetes</taxon>
        <taxon>Agaricomycetidae</taxon>
        <taxon>Boletales</taxon>
        <taxon>Coniophorineae</taxon>
        <taxon>Serpulaceae</taxon>
        <taxon>Serpula</taxon>
    </lineage>
</organism>
<sequence>SSTPSQGLVRCHSHYHSTDWSNISAPDALIRQRKFSSWVRLSLLRSDFLENASLGLE</sequence>
<name>F8NMY3_SERL9</name>
<dbReference type="AlphaFoldDB" id="F8NMY3"/>
<proteinExistence type="predicted"/>
<dbReference type="RefSeq" id="XP_007315568.1">
    <property type="nucleotide sequence ID" value="XM_007315506.1"/>
</dbReference>
<gene>
    <name evidence="1" type="ORF">SERLADRAFT_460958</name>
</gene>
<dbReference type="HOGENOM" id="CLU_2984762_0_0_1"/>
<evidence type="ECO:0000313" key="1">
    <source>
        <dbReference type="EMBL" id="EGO27477.1"/>
    </source>
</evidence>
<dbReference type="EMBL" id="GL945431">
    <property type="protein sequence ID" value="EGO27477.1"/>
    <property type="molecule type" value="Genomic_DNA"/>
</dbReference>
<feature type="non-terminal residue" evidence="1">
    <location>
        <position position="1"/>
    </location>
</feature>
<protein>
    <submittedName>
        <fullName evidence="1">Uncharacterized protein</fullName>
    </submittedName>
</protein>
<dbReference type="Proteomes" id="UP000008064">
    <property type="component" value="Unassembled WGS sequence"/>
</dbReference>